<comment type="similarity">
    <text evidence="1">Belongs to the CapA family.</text>
</comment>
<reference evidence="3 4" key="1">
    <citation type="submission" date="2019-11" db="EMBL/GenBank/DDBJ databases">
        <title>Nocardia sp. nov. CT2-14 isolated from soil.</title>
        <authorList>
            <person name="Kanchanasin P."/>
            <person name="Tanasupawat S."/>
            <person name="Yuki M."/>
            <person name="Kudo T."/>
        </authorList>
    </citation>
    <scope>NUCLEOTIDE SEQUENCE [LARGE SCALE GENOMIC DNA]</scope>
    <source>
        <strain evidence="3 4">CT2-14</strain>
    </source>
</reference>
<gene>
    <name evidence="3" type="ORF">GLP40_29760</name>
</gene>
<organism evidence="3 4">
    <name type="scientific">Nocardia aurantiaca</name>
    <dbReference type="NCBI Taxonomy" id="2675850"/>
    <lineage>
        <taxon>Bacteria</taxon>
        <taxon>Bacillati</taxon>
        <taxon>Actinomycetota</taxon>
        <taxon>Actinomycetes</taxon>
        <taxon>Mycobacteriales</taxon>
        <taxon>Nocardiaceae</taxon>
        <taxon>Nocardia</taxon>
    </lineage>
</organism>
<dbReference type="CDD" id="cd07381">
    <property type="entry name" value="MPP_CapA"/>
    <property type="match status" value="1"/>
</dbReference>
<dbReference type="InterPro" id="IPR052169">
    <property type="entry name" value="CW_Biosynth-Accessory"/>
</dbReference>
<dbReference type="EMBL" id="WMBB01000017">
    <property type="protein sequence ID" value="MTE16914.1"/>
    <property type="molecule type" value="Genomic_DNA"/>
</dbReference>
<dbReference type="InterPro" id="IPR029052">
    <property type="entry name" value="Metallo-depent_PP-like"/>
</dbReference>
<dbReference type="InterPro" id="IPR019079">
    <property type="entry name" value="Capsule_synth_CapA"/>
</dbReference>
<dbReference type="SUPFAM" id="SSF56300">
    <property type="entry name" value="Metallo-dependent phosphatases"/>
    <property type="match status" value="1"/>
</dbReference>
<comment type="caution">
    <text evidence="3">The sequence shown here is derived from an EMBL/GenBank/DDBJ whole genome shotgun (WGS) entry which is preliminary data.</text>
</comment>
<dbReference type="PANTHER" id="PTHR33393">
    <property type="entry name" value="POLYGLUTAMINE SYNTHESIS ACCESSORY PROTEIN RV0574C-RELATED"/>
    <property type="match status" value="1"/>
</dbReference>
<protein>
    <submittedName>
        <fullName evidence="3">CapA family protein</fullName>
    </submittedName>
</protein>
<feature type="domain" description="Capsule synthesis protein CapA" evidence="2">
    <location>
        <begin position="1"/>
        <end position="257"/>
    </location>
</feature>
<keyword evidence="4" id="KW-1185">Reference proteome</keyword>
<evidence type="ECO:0000256" key="1">
    <source>
        <dbReference type="ARBA" id="ARBA00005662"/>
    </source>
</evidence>
<evidence type="ECO:0000259" key="2">
    <source>
        <dbReference type="SMART" id="SM00854"/>
    </source>
</evidence>
<dbReference type="Proteomes" id="UP000432464">
    <property type="component" value="Unassembled WGS sequence"/>
</dbReference>
<sequence>MFGGDVNIQLRTDPAGAFVGIRDVLAKADFRFVNLEGPLCGQGPLIPHKPNWTYADPAMVDALTWAGIDVVSCANNVTFPASAAVASLEVLDRAGIAHCGAGHDLSAARRPAVVQREGKSVAFLAYSSICWPFEHAATASRPGIVPMRAVTSYIPDPRVAEVPGAAPTVITTPFSDELDALVADVEKARNENDHVVVSVHWGVPGTVVANYQYTVAHAAVRAGADIVIGHGPHSIQPVEVYRGRPIFYSLGNLVFDWPVMHNRHMEGLLVEYDFDGTATIIPTARDGHNTAQILDGAAAIDVLQNLAAISAPLGTTIAVDGSRGVLQLS</sequence>
<evidence type="ECO:0000313" key="4">
    <source>
        <dbReference type="Proteomes" id="UP000432464"/>
    </source>
</evidence>
<evidence type="ECO:0000313" key="3">
    <source>
        <dbReference type="EMBL" id="MTE16914.1"/>
    </source>
</evidence>
<accession>A0A6I3L854</accession>
<dbReference type="Gene3D" id="3.60.21.10">
    <property type="match status" value="1"/>
</dbReference>
<dbReference type="Pfam" id="PF09587">
    <property type="entry name" value="PGA_cap"/>
    <property type="match status" value="1"/>
</dbReference>
<dbReference type="AlphaFoldDB" id="A0A6I3L854"/>
<dbReference type="SMART" id="SM00854">
    <property type="entry name" value="PGA_cap"/>
    <property type="match status" value="1"/>
</dbReference>
<dbReference type="PANTHER" id="PTHR33393:SF13">
    <property type="entry name" value="PGA BIOSYNTHESIS PROTEIN CAPA"/>
    <property type="match status" value="1"/>
</dbReference>
<name>A0A6I3L854_9NOCA</name>
<proteinExistence type="inferred from homology"/>